<dbReference type="EMBL" id="BFAA01000378">
    <property type="protein sequence ID" value="GCB71632.1"/>
    <property type="molecule type" value="Genomic_DNA"/>
</dbReference>
<comment type="caution">
    <text evidence="10">The sequence shown here is derived from an EMBL/GenBank/DDBJ whole genome shotgun (WGS) entry which is preliminary data.</text>
</comment>
<dbReference type="Pfam" id="PF00334">
    <property type="entry name" value="NDK"/>
    <property type="match status" value="2"/>
</dbReference>
<dbReference type="GO" id="GO:0004550">
    <property type="term" value="F:nucleoside diphosphate kinase activity"/>
    <property type="evidence" value="ECO:0007669"/>
    <property type="project" value="InterPro"/>
</dbReference>
<evidence type="ECO:0000256" key="4">
    <source>
        <dbReference type="ARBA" id="ARBA00023212"/>
    </source>
</evidence>
<evidence type="ECO:0000256" key="3">
    <source>
        <dbReference type="ARBA" id="ARBA00022490"/>
    </source>
</evidence>
<dbReference type="Gene3D" id="3.30.70.141">
    <property type="entry name" value="Nucleoside diphosphate kinase-like domain"/>
    <property type="match status" value="2"/>
</dbReference>
<keyword evidence="11" id="KW-1185">Reference proteome</keyword>
<dbReference type="PROSITE" id="PS51374">
    <property type="entry name" value="NDPK_LIKE"/>
    <property type="match status" value="2"/>
</dbReference>
<dbReference type="Proteomes" id="UP000288216">
    <property type="component" value="Unassembled WGS sequence"/>
</dbReference>
<keyword evidence="4" id="KW-0206">Cytoskeleton</keyword>
<accession>A0A401PES9</accession>
<feature type="domain" description="DM10" evidence="9">
    <location>
        <begin position="13"/>
        <end position="101"/>
    </location>
</feature>
<keyword evidence="3" id="KW-0963">Cytoplasm</keyword>
<dbReference type="CDD" id="cd04412">
    <property type="entry name" value="NDPk7B"/>
    <property type="match status" value="1"/>
</dbReference>
<dbReference type="GO" id="GO:0006241">
    <property type="term" value="P:CTP biosynthetic process"/>
    <property type="evidence" value="ECO:0007669"/>
    <property type="project" value="InterPro"/>
</dbReference>
<reference evidence="10 11" key="1">
    <citation type="journal article" date="2018" name="Nat. Ecol. Evol.">
        <title>Shark genomes provide insights into elasmobranch evolution and the origin of vertebrates.</title>
        <authorList>
            <person name="Hara Y"/>
            <person name="Yamaguchi K"/>
            <person name="Onimaru K"/>
            <person name="Kadota M"/>
            <person name="Koyanagi M"/>
            <person name="Keeley SD"/>
            <person name="Tatsumi K"/>
            <person name="Tanaka K"/>
            <person name="Motone F"/>
            <person name="Kageyama Y"/>
            <person name="Nozu R"/>
            <person name="Adachi N"/>
            <person name="Nishimura O"/>
            <person name="Nakagawa R"/>
            <person name="Tanegashima C"/>
            <person name="Kiyatake I"/>
            <person name="Matsumoto R"/>
            <person name="Murakumo K"/>
            <person name="Nishida K"/>
            <person name="Terakita A"/>
            <person name="Kuratani S"/>
            <person name="Sato K"/>
            <person name="Hyodo S Kuraku.S."/>
        </authorList>
    </citation>
    <scope>NUCLEOTIDE SEQUENCE [LARGE SCALE GENOMIC DNA]</scope>
</reference>
<evidence type="ECO:0000256" key="2">
    <source>
        <dbReference type="ARBA" id="ARBA00008142"/>
    </source>
</evidence>
<dbReference type="GO" id="GO:0005524">
    <property type="term" value="F:ATP binding"/>
    <property type="evidence" value="ECO:0007669"/>
    <property type="project" value="InterPro"/>
</dbReference>
<proteinExistence type="inferred from homology"/>
<dbReference type="GO" id="GO:0006228">
    <property type="term" value="P:UTP biosynthetic process"/>
    <property type="evidence" value="ECO:0007669"/>
    <property type="project" value="InterPro"/>
</dbReference>
<evidence type="ECO:0000256" key="8">
    <source>
        <dbReference type="RuleBase" id="RU004011"/>
    </source>
</evidence>
<dbReference type="OMA" id="APKHERA"/>
<sequence>QQVMSQLYRTLEFEEQFSFIAEWYDASASLIRRYIFLFYPKDGSIEMYDIKNHRTFLKRTKYEQLRPEELFVGSIITVYARQLHLVGYGDQYTARKMGSKMEKTLGIIKPGPDLKFGKLIDRLYGSGLTISKAKMANLTSDLLQYLSCGPAVTLEILGDKAVSVWKNLIGAPESRRAENEVNVRQFYGINSSNVHGSECAKTAARELEIFFPSLGKGPSNTAGCINCTLCIIKPHAIAEGLTGKILDAIEERGFKFSAFQMFNVERVNAEEFFEVYKGVVSEYNGMVNELSSGPCLALELQGKDIQKLLRECCGPSDPEIARHLRPRSFRALFGRNKVQNAVHCTDLPEDGVLEVQYFFKILDS</sequence>
<dbReference type="InterPro" id="IPR057579">
    <property type="entry name" value="DM10_NDK7"/>
</dbReference>
<dbReference type="PRINTS" id="PR01243">
    <property type="entry name" value="NUCDPKINASE"/>
</dbReference>
<dbReference type="GO" id="GO:0005813">
    <property type="term" value="C:centrosome"/>
    <property type="evidence" value="ECO:0007669"/>
    <property type="project" value="TreeGrafter"/>
</dbReference>
<protein>
    <recommendedName>
        <fullName evidence="9">DM10 domain-containing protein</fullName>
    </recommendedName>
</protein>
<evidence type="ECO:0000313" key="10">
    <source>
        <dbReference type="EMBL" id="GCB71632.1"/>
    </source>
</evidence>
<dbReference type="Pfam" id="PF25364">
    <property type="entry name" value="PH_NDK7_N"/>
    <property type="match status" value="1"/>
</dbReference>
<evidence type="ECO:0000256" key="6">
    <source>
        <dbReference type="PIRSR" id="PIRSR036503-50"/>
    </source>
</evidence>
<comment type="similarity">
    <text evidence="2 7 8">Belongs to the NDK family.</text>
</comment>
<name>A0A401PES9_SCYTO</name>
<comment type="subcellular location">
    <subcellularLocation>
        <location evidence="1">Cytoplasm</location>
        <location evidence="1">Cytoskeleton</location>
        <location evidence="1">Cilium axoneme</location>
    </subcellularLocation>
</comment>
<dbReference type="PANTHER" id="PTHR43109:SF2">
    <property type="entry name" value="NUCLEOSIDE DIPHOSPHATE KINASE 7"/>
    <property type="match status" value="1"/>
</dbReference>
<dbReference type="PROSITE" id="PS51336">
    <property type="entry name" value="DM10"/>
    <property type="match status" value="1"/>
</dbReference>
<dbReference type="AlphaFoldDB" id="A0A401PES9"/>
<keyword evidence="5" id="KW-0966">Cell projection</keyword>
<dbReference type="InterPro" id="IPR011410">
    <property type="entry name" value="NDPK7"/>
</dbReference>
<feature type="non-terminal residue" evidence="10">
    <location>
        <position position="1"/>
    </location>
</feature>
<dbReference type="STRING" id="75743.A0A401PES9"/>
<evidence type="ECO:0000256" key="1">
    <source>
        <dbReference type="ARBA" id="ARBA00004430"/>
    </source>
</evidence>
<dbReference type="GO" id="GO:0006183">
    <property type="term" value="P:GTP biosynthetic process"/>
    <property type="evidence" value="ECO:0007669"/>
    <property type="project" value="InterPro"/>
</dbReference>
<dbReference type="InterPro" id="IPR036850">
    <property type="entry name" value="NDK-like_dom_sf"/>
</dbReference>
<dbReference type="SMART" id="SM00676">
    <property type="entry name" value="DM10"/>
    <property type="match status" value="1"/>
</dbReference>
<evidence type="ECO:0000256" key="7">
    <source>
        <dbReference type="PROSITE-ProRule" id="PRU00706"/>
    </source>
</evidence>
<gene>
    <name evidence="10" type="ORF">scyTo_0001638</name>
</gene>
<organism evidence="10 11">
    <name type="scientific">Scyliorhinus torazame</name>
    <name type="common">Cloudy catshark</name>
    <name type="synonym">Catulus torazame</name>
    <dbReference type="NCBI Taxonomy" id="75743"/>
    <lineage>
        <taxon>Eukaryota</taxon>
        <taxon>Metazoa</taxon>
        <taxon>Chordata</taxon>
        <taxon>Craniata</taxon>
        <taxon>Vertebrata</taxon>
        <taxon>Chondrichthyes</taxon>
        <taxon>Elasmobranchii</taxon>
        <taxon>Galeomorphii</taxon>
        <taxon>Galeoidea</taxon>
        <taxon>Carcharhiniformes</taxon>
        <taxon>Scyliorhinidae</taxon>
        <taxon>Scyliorhinus</taxon>
    </lineage>
</organism>
<dbReference type="PANTHER" id="PTHR43109">
    <property type="entry name" value="NUCLEOSIDE DIPHOSPHATE KINASE 7"/>
    <property type="match status" value="1"/>
</dbReference>
<dbReference type="OrthoDB" id="270127at2759"/>
<feature type="active site" description="Pros-phosphohistidine intermediate" evidence="6">
    <location>
        <position position="195"/>
    </location>
</feature>
<dbReference type="SUPFAM" id="SSF54919">
    <property type="entry name" value="Nucleoside diphosphate kinase, NDK"/>
    <property type="match status" value="2"/>
</dbReference>
<dbReference type="InterPro" id="IPR037993">
    <property type="entry name" value="NDPk7B"/>
</dbReference>
<dbReference type="InterPro" id="IPR034907">
    <property type="entry name" value="NDK-like_dom"/>
</dbReference>
<dbReference type="InterPro" id="IPR006602">
    <property type="entry name" value="DM10_dom"/>
</dbReference>
<evidence type="ECO:0000313" key="11">
    <source>
        <dbReference type="Proteomes" id="UP000288216"/>
    </source>
</evidence>
<dbReference type="InterPro" id="IPR001564">
    <property type="entry name" value="Nucleoside_diP_kinase"/>
</dbReference>
<dbReference type="SMART" id="SM00562">
    <property type="entry name" value="NDK"/>
    <property type="match status" value="2"/>
</dbReference>
<dbReference type="PIRSF" id="PIRSF036503">
    <property type="entry name" value="NDK7"/>
    <property type="match status" value="1"/>
</dbReference>
<comment type="caution">
    <text evidence="7">Lacks conserved residue(s) required for the propagation of feature annotation.</text>
</comment>
<evidence type="ECO:0000259" key="9">
    <source>
        <dbReference type="PROSITE" id="PS51336"/>
    </source>
</evidence>
<dbReference type="FunFam" id="3.30.70.141:FF:000004">
    <property type="entry name" value="Nucleoside diphosphate kinase 7"/>
    <property type="match status" value="1"/>
</dbReference>
<dbReference type="GO" id="GO:0005879">
    <property type="term" value="C:axonemal microtubule"/>
    <property type="evidence" value="ECO:0007669"/>
    <property type="project" value="TreeGrafter"/>
</dbReference>
<dbReference type="Gene3D" id="2.30.29.170">
    <property type="match status" value="1"/>
</dbReference>
<evidence type="ECO:0000256" key="5">
    <source>
        <dbReference type="ARBA" id="ARBA00023273"/>
    </source>
</evidence>